<name>A0AAD8ICZ4_9APIA</name>
<dbReference type="SUPFAM" id="SSF101936">
    <property type="entry name" value="DNA-binding pseudobarrel domain"/>
    <property type="match status" value="3"/>
</dbReference>
<dbReference type="PANTHER" id="PTHR31391">
    <property type="entry name" value="B3 DOMAIN-CONTAINING PROTEIN OS11G0197600-RELATED"/>
    <property type="match status" value="1"/>
</dbReference>
<organism evidence="7 8">
    <name type="scientific">Heracleum sosnowskyi</name>
    <dbReference type="NCBI Taxonomy" id="360622"/>
    <lineage>
        <taxon>Eukaryota</taxon>
        <taxon>Viridiplantae</taxon>
        <taxon>Streptophyta</taxon>
        <taxon>Embryophyta</taxon>
        <taxon>Tracheophyta</taxon>
        <taxon>Spermatophyta</taxon>
        <taxon>Magnoliopsida</taxon>
        <taxon>eudicotyledons</taxon>
        <taxon>Gunneridae</taxon>
        <taxon>Pentapetalae</taxon>
        <taxon>asterids</taxon>
        <taxon>campanulids</taxon>
        <taxon>Apiales</taxon>
        <taxon>Apiaceae</taxon>
        <taxon>Apioideae</taxon>
        <taxon>apioid superclade</taxon>
        <taxon>Tordylieae</taxon>
        <taxon>Tordyliinae</taxon>
        <taxon>Heracleum</taxon>
    </lineage>
</organism>
<feature type="domain" description="TF-B3" evidence="6">
    <location>
        <begin position="13"/>
        <end position="107"/>
    </location>
</feature>
<dbReference type="PROSITE" id="PS50863">
    <property type="entry name" value="B3"/>
    <property type="match status" value="3"/>
</dbReference>
<dbReference type="GO" id="GO:0005634">
    <property type="term" value="C:nucleus"/>
    <property type="evidence" value="ECO:0007669"/>
    <property type="project" value="UniProtKB-SubCell"/>
</dbReference>
<keyword evidence="3" id="KW-0238">DNA-binding</keyword>
<evidence type="ECO:0000259" key="6">
    <source>
        <dbReference type="PROSITE" id="PS50863"/>
    </source>
</evidence>
<protein>
    <recommendedName>
        <fullName evidence="6">TF-B3 domain-containing protein</fullName>
    </recommendedName>
</protein>
<evidence type="ECO:0000256" key="2">
    <source>
        <dbReference type="ARBA" id="ARBA00023015"/>
    </source>
</evidence>
<dbReference type="Gene3D" id="2.40.330.10">
    <property type="entry name" value="DNA-binding pseudobarrel domain"/>
    <property type="match status" value="3"/>
</dbReference>
<dbReference type="Pfam" id="PF02362">
    <property type="entry name" value="B3"/>
    <property type="match status" value="3"/>
</dbReference>
<dbReference type="SMART" id="SM01019">
    <property type="entry name" value="B3"/>
    <property type="match status" value="3"/>
</dbReference>
<keyword evidence="2" id="KW-0805">Transcription regulation</keyword>
<dbReference type="GO" id="GO:0003677">
    <property type="term" value="F:DNA binding"/>
    <property type="evidence" value="ECO:0007669"/>
    <property type="project" value="UniProtKB-KW"/>
</dbReference>
<dbReference type="InterPro" id="IPR044837">
    <property type="entry name" value="REM16-like"/>
</dbReference>
<dbReference type="InterPro" id="IPR003340">
    <property type="entry name" value="B3_DNA-bd"/>
</dbReference>
<evidence type="ECO:0000256" key="3">
    <source>
        <dbReference type="ARBA" id="ARBA00023125"/>
    </source>
</evidence>
<accession>A0AAD8ICZ4</accession>
<gene>
    <name evidence="7" type="ORF">POM88_021095</name>
</gene>
<keyword evidence="5" id="KW-0539">Nucleus</keyword>
<dbReference type="EMBL" id="JAUIZM010000005">
    <property type="protein sequence ID" value="KAK1383360.1"/>
    <property type="molecule type" value="Genomic_DNA"/>
</dbReference>
<reference evidence="7" key="2">
    <citation type="submission" date="2023-05" db="EMBL/GenBank/DDBJ databases">
        <authorList>
            <person name="Schelkunov M.I."/>
        </authorList>
    </citation>
    <scope>NUCLEOTIDE SEQUENCE</scope>
    <source>
        <strain evidence="7">Hsosn_3</strain>
        <tissue evidence="7">Leaf</tissue>
    </source>
</reference>
<dbReference type="Proteomes" id="UP001237642">
    <property type="component" value="Unassembled WGS sequence"/>
</dbReference>
<sequence>MGRRPNCGRARTKRFFVRVLLSGFMKKLLIPRKYAMLHRETLGKECVLWPTHTRDSWHVRTKLIENELYFKKGWGAFSKHHSLQFGDMLIFRHVRDSEFEVDVVDKSATPKETLASKKDQLMKDIAPIPTSRQKKAILESAALTAAEALISSSEYPSFMKIMKAAFVQRSGGYLHVPLDYSKEYMKDYQGNVKIELSDRSNVWTVKAVRRSCETRTILSSGWSDLSRENSLQVDDVCVFQLINTKDYTLKLTIFRRTSGENQKRKKCPVKLKSSYSEFTLKSKELSNKALEEANRFQSTSKYPSVVIVMKRAYVKHAFLHVPFALQKEMCKKMDVNEVKLQSLGEEWKVIMKNVSEQYRIYKGWGTFVKKRSIEVGDVCVLELLNREDYVIRVSIFKCNS</sequence>
<keyword evidence="4" id="KW-0804">Transcription</keyword>
<dbReference type="PANTHER" id="PTHR31391:SF143">
    <property type="entry name" value="B3 DNA-BINDING DOMAIN PROTEIN"/>
    <property type="match status" value="1"/>
</dbReference>
<dbReference type="InterPro" id="IPR015300">
    <property type="entry name" value="DNA-bd_pseudobarrel_sf"/>
</dbReference>
<evidence type="ECO:0000313" key="7">
    <source>
        <dbReference type="EMBL" id="KAK1383360.1"/>
    </source>
</evidence>
<reference evidence="7" key="1">
    <citation type="submission" date="2023-02" db="EMBL/GenBank/DDBJ databases">
        <title>Genome of toxic invasive species Heracleum sosnowskyi carries increased number of genes despite the absence of recent whole-genome duplications.</title>
        <authorList>
            <person name="Schelkunov M."/>
            <person name="Shtratnikova V."/>
            <person name="Makarenko M."/>
            <person name="Klepikova A."/>
            <person name="Omelchenko D."/>
            <person name="Novikova G."/>
            <person name="Obukhova E."/>
            <person name="Bogdanov V."/>
            <person name="Penin A."/>
            <person name="Logacheva M."/>
        </authorList>
    </citation>
    <scope>NUCLEOTIDE SEQUENCE</scope>
    <source>
        <strain evidence="7">Hsosn_3</strain>
        <tissue evidence="7">Leaf</tissue>
    </source>
</reference>
<feature type="domain" description="TF-B3" evidence="6">
    <location>
        <begin position="304"/>
        <end position="399"/>
    </location>
</feature>
<evidence type="ECO:0000256" key="5">
    <source>
        <dbReference type="ARBA" id="ARBA00023242"/>
    </source>
</evidence>
<evidence type="ECO:0000256" key="1">
    <source>
        <dbReference type="ARBA" id="ARBA00004123"/>
    </source>
</evidence>
<evidence type="ECO:0000313" key="8">
    <source>
        <dbReference type="Proteomes" id="UP001237642"/>
    </source>
</evidence>
<keyword evidence="8" id="KW-1185">Reference proteome</keyword>
<evidence type="ECO:0000256" key="4">
    <source>
        <dbReference type="ARBA" id="ARBA00023163"/>
    </source>
</evidence>
<proteinExistence type="predicted"/>
<feature type="domain" description="TF-B3" evidence="6">
    <location>
        <begin position="159"/>
        <end position="257"/>
    </location>
</feature>
<comment type="subcellular location">
    <subcellularLocation>
        <location evidence="1">Nucleus</location>
    </subcellularLocation>
</comment>
<dbReference type="AlphaFoldDB" id="A0AAD8ICZ4"/>
<comment type="caution">
    <text evidence="7">The sequence shown here is derived from an EMBL/GenBank/DDBJ whole genome shotgun (WGS) entry which is preliminary data.</text>
</comment>
<dbReference type="CDD" id="cd10017">
    <property type="entry name" value="B3_DNA"/>
    <property type="match status" value="3"/>
</dbReference>